<dbReference type="GO" id="GO:0016787">
    <property type="term" value="F:hydrolase activity"/>
    <property type="evidence" value="ECO:0007669"/>
    <property type="project" value="UniProtKB-KW"/>
</dbReference>
<dbReference type="EMBL" id="LUXM01000019">
    <property type="protein sequence ID" value="KZU96478.1"/>
    <property type="molecule type" value="Genomic_DNA"/>
</dbReference>
<dbReference type="NCBIfam" id="TIGR01509">
    <property type="entry name" value="HAD-SF-IA-v3"/>
    <property type="match status" value="1"/>
</dbReference>
<dbReference type="Proteomes" id="UP000076872">
    <property type="component" value="Unassembled WGS sequence"/>
</dbReference>
<evidence type="ECO:0000313" key="3">
    <source>
        <dbReference type="EMBL" id="KZV02748.1"/>
    </source>
</evidence>
<dbReference type="EMBL" id="CP066817">
    <property type="protein sequence ID" value="QQM61449.1"/>
    <property type="molecule type" value="Genomic_DNA"/>
</dbReference>
<evidence type="ECO:0000313" key="4">
    <source>
        <dbReference type="EMBL" id="QQM61449.1"/>
    </source>
</evidence>
<dbReference type="InterPro" id="IPR041492">
    <property type="entry name" value="HAD_2"/>
</dbReference>
<dbReference type="SFLD" id="SFLDS00003">
    <property type="entry name" value="Haloacid_Dehalogenase"/>
    <property type="match status" value="1"/>
</dbReference>
<reference evidence="5 6" key="1">
    <citation type="submission" date="2016-03" db="EMBL/GenBank/DDBJ databases">
        <title>Comparative genomics of 54 Lactobacillus plantarum strains reveals genomic uncoupling from niche constraints.</title>
        <authorList>
            <person name="Martino M.E."/>
        </authorList>
    </citation>
    <scope>NUCLEOTIDE SEQUENCE [LARGE SCALE GENOMIC DNA]</scope>
    <source>
        <strain evidence="2 6">19.1</strain>
        <strain evidence="3 5">NAB2</strain>
        <strain evidence="1 7">Nizo2260</strain>
    </source>
</reference>
<dbReference type="Pfam" id="PF13419">
    <property type="entry name" value="HAD_2"/>
    <property type="match status" value="1"/>
</dbReference>
<dbReference type="PANTHER" id="PTHR18901:SF38">
    <property type="entry name" value="PSEUDOURIDINE-5'-PHOSPHATASE"/>
    <property type="match status" value="1"/>
</dbReference>
<dbReference type="Proteomes" id="UP000076989">
    <property type="component" value="Unassembled WGS sequence"/>
</dbReference>
<dbReference type="Gene3D" id="3.40.50.1000">
    <property type="entry name" value="HAD superfamily/HAD-like"/>
    <property type="match status" value="1"/>
</dbReference>
<dbReference type="Proteomes" id="UP000595466">
    <property type="component" value="Chromosome"/>
</dbReference>
<dbReference type="InterPro" id="IPR023214">
    <property type="entry name" value="HAD_sf"/>
</dbReference>
<organism evidence="3 5">
    <name type="scientific">Lactiplantibacillus plantarum</name>
    <name type="common">Lactobacillus plantarum</name>
    <dbReference type="NCBI Taxonomy" id="1590"/>
    <lineage>
        <taxon>Bacteria</taxon>
        <taxon>Bacillati</taxon>
        <taxon>Bacillota</taxon>
        <taxon>Bacilli</taxon>
        <taxon>Lactobacillales</taxon>
        <taxon>Lactobacillaceae</taxon>
        <taxon>Lactiplantibacillus</taxon>
    </lineage>
</organism>
<dbReference type="SFLD" id="SFLDG01129">
    <property type="entry name" value="C1.5:_HAD__Beta-PGM__Phosphata"/>
    <property type="match status" value="1"/>
</dbReference>
<dbReference type="EMBL" id="LUXO01000030">
    <property type="protein sequence ID" value="KZV02748.1"/>
    <property type="molecule type" value="Genomic_DNA"/>
</dbReference>
<dbReference type="KEGG" id="lpb:SH83_12875"/>
<proteinExistence type="predicted"/>
<name>A0A0G9FAK8_LACPN</name>
<dbReference type="InterPro" id="IPR006439">
    <property type="entry name" value="HAD-SF_hydro_IA"/>
</dbReference>
<dbReference type="Gene3D" id="1.10.150.240">
    <property type="entry name" value="Putative phosphatase, domain 2"/>
    <property type="match status" value="1"/>
</dbReference>
<dbReference type="SFLD" id="SFLDG01135">
    <property type="entry name" value="C1.5.6:_HAD__Beta-PGM__Phospha"/>
    <property type="match status" value="1"/>
</dbReference>
<dbReference type="AlphaFoldDB" id="A0A0G9FAK8"/>
<evidence type="ECO:0000313" key="2">
    <source>
        <dbReference type="EMBL" id="KZU96478.1"/>
    </source>
</evidence>
<dbReference type="EMBL" id="LUWI01000022">
    <property type="protein sequence ID" value="KZU03611.1"/>
    <property type="molecule type" value="Genomic_DNA"/>
</dbReference>
<dbReference type="PANTHER" id="PTHR18901">
    <property type="entry name" value="2-DEOXYGLUCOSE-6-PHOSPHATE PHOSPHATASE 2"/>
    <property type="match status" value="1"/>
</dbReference>
<dbReference type="RefSeq" id="WP_003643386.1">
    <property type="nucleotide sequence ID" value="NZ_AP018405.1"/>
</dbReference>
<evidence type="ECO:0000313" key="7">
    <source>
        <dbReference type="Proteomes" id="UP000076989"/>
    </source>
</evidence>
<dbReference type="CDD" id="cd07505">
    <property type="entry name" value="HAD_BPGM-like"/>
    <property type="match status" value="1"/>
</dbReference>
<dbReference type="Proteomes" id="UP000076882">
    <property type="component" value="Unassembled WGS sequence"/>
</dbReference>
<dbReference type="InterPro" id="IPR036412">
    <property type="entry name" value="HAD-like_sf"/>
</dbReference>
<accession>A0A0G9FAK8</accession>
<keyword evidence="3" id="KW-0378">Hydrolase</keyword>
<evidence type="ECO:0000313" key="8">
    <source>
        <dbReference type="Proteomes" id="UP000595466"/>
    </source>
</evidence>
<evidence type="ECO:0000313" key="5">
    <source>
        <dbReference type="Proteomes" id="UP000076872"/>
    </source>
</evidence>
<evidence type="ECO:0000313" key="6">
    <source>
        <dbReference type="Proteomes" id="UP000076882"/>
    </source>
</evidence>
<protein>
    <submittedName>
        <fullName evidence="4">HAD family phosphatase</fullName>
    </submittedName>
    <submittedName>
        <fullName evidence="3">Hydrolase haloacid dehalogenase-like family</fullName>
    </submittedName>
</protein>
<sequence>MTKAVIFDLDGLLIDSEVISLKMYQRIVQDYGQTLSMATYAQEYSGKSAVTNMQHLIERFDLPFNVDTGLKRALTLEKTFMQDGVELKPGARVLLQFLHRNHYSVALASSSIKSRALDILTSHDVAQYFDQFTFGPDVDRGKPYPDIFLMACAKLQQQPADCLVLEDSEAGIQAATSAKIPVICVPDMKRPNQPYADQATAIVPSLTDVITHLKSVR</sequence>
<evidence type="ECO:0000313" key="1">
    <source>
        <dbReference type="EMBL" id="KZU03611.1"/>
    </source>
</evidence>
<dbReference type="SUPFAM" id="SSF56784">
    <property type="entry name" value="HAD-like"/>
    <property type="match status" value="1"/>
</dbReference>
<dbReference type="PATRIC" id="fig|1590.142.peg.2759"/>
<gene>
    <name evidence="4" type="ORF">JH395_02520</name>
    <name evidence="2" type="ORF">Lp19_1090</name>
    <name evidence="3" type="ORF">NAB2_1902</name>
    <name evidence="1" type="ORF">Nizo2260_1851</name>
</gene>
<reference evidence="4 8" key="2">
    <citation type="submission" date="2020-12" db="EMBL/GenBank/DDBJ databases">
        <title>Whole genome sequencing of Lactobacillus plantarum PC518.</title>
        <authorList>
            <person name="Guo Q."/>
        </authorList>
    </citation>
    <scope>NUCLEOTIDE SEQUENCE [LARGE SCALE GENOMIC DNA]</scope>
    <source>
        <strain evidence="4 8">PC518</strain>
    </source>
</reference>
<dbReference type="InterPro" id="IPR023198">
    <property type="entry name" value="PGP-like_dom2"/>
</dbReference>